<dbReference type="Pfam" id="PF02866">
    <property type="entry name" value="Ldh_1_C"/>
    <property type="match status" value="1"/>
</dbReference>
<dbReference type="PIRSF" id="PIRSF000102">
    <property type="entry name" value="Lac_mal_DH"/>
    <property type="match status" value="1"/>
</dbReference>
<name>A0A086KWC1_TOXGO</name>
<evidence type="ECO:0000313" key="10">
    <source>
        <dbReference type="EMBL" id="KFG48689.1"/>
    </source>
</evidence>
<protein>
    <recommendedName>
        <fullName evidence="1">L-lactate dehydrogenase</fullName>
    </recommendedName>
</protein>
<dbReference type="InterPro" id="IPR001557">
    <property type="entry name" value="L-lactate/malate_DH"/>
</dbReference>
<dbReference type="PANTHER" id="PTHR43128">
    <property type="entry name" value="L-2-HYDROXYCARBOXYLATE DEHYDROGENASE (NAD(P)(+))"/>
    <property type="match status" value="1"/>
</dbReference>
<dbReference type="PANTHER" id="PTHR43128:SF16">
    <property type="entry name" value="L-LACTATE DEHYDROGENASE"/>
    <property type="match status" value="1"/>
</dbReference>
<evidence type="ECO:0000313" key="11">
    <source>
        <dbReference type="Proteomes" id="UP000028837"/>
    </source>
</evidence>
<feature type="domain" description="Lactate/malate dehydrogenase N-terminal" evidence="8">
    <location>
        <begin position="11"/>
        <end position="155"/>
    </location>
</feature>
<dbReference type="InterPro" id="IPR011275">
    <property type="entry name" value="Malate_DH_type3"/>
</dbReference>
<comment type="catalytic activity">
    <reaction evidence="4">
        <text>(S)-lactate + NAD(+) = pyruvate + NADH + H(+)</text>
        <dbReference type="Rhea" id="RHEA:23444"/>
        <dbReference type="ChEBI" id="CHEBI:15361"/>
        <dbReference type="ChEBI" id="CHEBI:15378"/>
        <dbReference type="ChEBI" id="CHEBI:16651"/>
        <dbReference type="ChEBI" id="CHEBI:57540"/>
        <dbReference type="ChEBI" id="CHEBI:57945"/>
        <dbReference type="EC" id="1.1.1.27"/>
    </reaction>
</comment>
<dbReference type="Gene3D" id="3.90.110.10">
    <property type="entry name" value="Lactate dehydrogenase/glycoside hydrolase, family 4, C-terminal"/>
    <property type="match status" value="1"/>
</dbReference>
<dbReference type="Proteomes" id="UP000028837">
    <property type="component" value="Unassembled WGS sequence"/>
</dbReference>
<keyword evidence="3 6" id="KW-0520">NAD</keyword>
<evidence type="ECO:0000259" key="9">
    <source>
        <dbReference type="Pfam" id="PF02866"/>
    </source>
</evidence>
<feature type="binding site" evidence="6">
    <location>
        <begin position="131"/>
        <end position="133"/>
    </location>
    <ligand>
        <name>NAD(+)</name>
        <dbReference type="ChEBI" id="CHEBI:57540"/>
    </ligand>
</feature>
<dbReference type="OrthoDB" id="4069699at2759"/>
<dbReference type="InterPro" id="IPR036291">
    <property type="entry name" value="NAD(P)-bd_dom_sf"/>
</dbReference>
<dbReference type="FunFam" id="3.90.110.10:FF:000004">
    <property type="entry name" value="Malate dehydrogenase"/>
    <property type="match status" value="1"/>
</dbReference>
<dbReference type="SUPFAM" id="SSF51735">
    <property type="entry name" value="NAD(P)-binding Rossmann-fold domains"/>
    <property type="match status" value="1"/>
</dbReference>
<evidence type="ECO:0000256" key="3">
    <source>
        <dbReference type="ARBA" id="ARBA00023027"/>
    </source>
</evidence>
<dbReference type="CDD" id="cd01339">
    <property type="entry name" value="LDH-like_MDH"/>
    <property type="match status" value="1"/>
</dbReference>
<proteinExistence type="inferred from homology"/>
<feature type="binding site" evidence="6">
    <location>
        <position position="40"/>
    </location>
    <ligand>
        <name>NAD(+)</name>
        <dbReference type="ChEBI" id="CHEBI:57540"/>
    </ligand>
</feature>
<dbReference type="SMR" id="A0A086KWC1"/>
<evidence type="ECO:0000256" key="5">
    <source>
        <dbReference type="PIRSR" id="PIRSR000102-1"/>
    </source>
</evidence>
<gene>
    <name evidence="10" type="ORF">TGDOM2_232350</name>
</gene>
<dbReference type="InterPro" id="IPR001236">
    <property type="entry name" value="Lactate/malate_DH_N"/>
</dbReference>
<organism evidence="10 11">
    <name type="scientific">Toxoplasma gondii GAB2-2007-GAL-DOM2</name>
    <dbReference type="NCBI Taxonomy" id="1130820"/>
    <lineage>
        <taxon>Eukaryota</taxon>
        <taxon>Sar</taxon>
        <taxon>Alveolata</taxon>
        <taxon>Apicomplexa</taxon>
        <taxon>Conoidasida</taxon>
        <taxon>Coccidia</taxon>
        <taxon>Eucoccidiorida</taxon>
        <taxon>Eimeriorina</taxon>
        <taxon>Sarcocystidae</taxon>
        <taxon>Toxoplasma</taxon>
    </lineage>
</organism>
<dbReference type="EMBL" id="AHZU02000086">
    <property type="protein sequence ID" value="KFG48689.1"/>
    <property type="molecule type" value="Genomic_DNA"/>
</dbReference>
<feature type="active site" description="Proton acceptor" evidence="5">
    <location>
        <position position="188"/>
    </location>
</feature>
<dbReference type="AlphaFoldDB" id="A0A086KWC1"/>
<comment type="caution">
    <text evidence="10">The sequence shown here is derived from an EMBL/GenBank/DDBJ whole genome shotgun (WGS) entry which is preliminary data.</text>
</comment>
<dbReference type="NCBIfam" id="NF004863">
    <property type="entry name" value="PRK06223.1"/>
    <property type="match status" value="1"/>
</dbReference>
<dbReference type="SUPFAM" id="SSF56327">
    <property type="entry name" value="LDH C-terminal domain-like"/>
    <property type="match status" value="1"/>
</dbReference>
<evidence type="ECO:0000256" key="7">
    <source>
        <dbReference type="RuleBase" id="RU003369"/>
    </source>
</evidence>
<evidence type="ECO:0000256" key="4">
    <source>
        <dbReference type="ARBA" id="ARBA00049258"/>
    </source>
</evidence>
<dbReference type="Pfam" id="PF00056">
    <property type="entry name" value="Ldh_1_N"/>
    <property type="match status" value="1"/>
</dbReference>
<evidence type="ECO:0000256" key="1">
    <source>
        <dbReference type="ARBA" id="ARBA00016495"/>
    </source>
</evidence>
<keyword evidence="2 7" id="KW-0560">Oxidoreductase</keyword>
<evidence type="ECO:0000256" key="2">
    <source>
        <dbReference type="ARBA" id="ARBA00023002"/>
    </source>
</evidence>
<evidence type="ECO:0000256" key="6">
    <source>
        <dbReference type="PIRSR" id="PIRSR000102-3"/>
    </source>
</evidence>
<dbReference type="InterPro" id="IPR022383">
    <property type="entry name" value="Lactate/malate_DH_C"/>
</dbReference>
<feature type="binding site" evidence="6">
    <location>
        <position position="108"/>
    </location>
    <ligand>
        <name>NAD(+)</name>
        <dbReference type="ChEBI" id="CHEBI:57540"/>
    </ligand>
</feature>
<dbReference type="Gene3D" id="3.40.50.720">
    <property type="entry name" value="NAD(P)-binding Rossmann-like Domain"/>
    <property type="match status" value="1"/>
</dbReference>
<feature type="domain" description="Lactate/malate dehydrogenase C-terminal" evidence="9">
    <location>
        <begin position="160"/>
        <end position="316"/>
    </location>
</feature>
<dbReference type="GO" id="GO:0004459">
    <property type="term" value="F:L-lactate dehydrogenase (NAD+) activity"/>
    <property type="evidence" value="ECO:0007669"/>
    <property type="project" value="UniProtKB-EC"/>
</dbReference>
<reference evidence="10 11" key="1">
    <citation type="submission" date="2014-02" db="EMBL/GenBank/DDBJ databases">
        <authorList>
            <person name="Sibley D."/>
            <person name="Venepally P."/>
            <person name="Karamycheva S."/>
            <person name="Hadjithomas M."/>
            <person name="Khan A."/>
            <person name="Brunk B."/>
            <person name="Roos D."/>
            <person name="Caler E."/>
            <person name="Lorenzi H."/>
        </authorList>
    </citation>
    <scope>NUCLEOTIDE SEQUENCE [LARGE SCALE GENOMIC DNA]</scope>
    <source>
        <strain evidence="10 11">GAB2-2007-GAL-DOM2</strain>
    </source>
</reference>
<evidence type="ECO:0000259" key="8">
    <source>
        <dbReference type="Pfam" id="PF00056"/>
    </source>
</evidence>
<dbReference type="GO" id="GO:0006089">
    <property type="term" value="P:lactate metabolic process"/>
    <property type="evidence" value="ECO:0007669"/>
    <property type="project" value="TreeGrafter"/>
</dbReference>
<accession>A0A086KWC1</accession>
<dbReference type="InterPro" id="IPR015955">
    <property type="entry name" value="Lactate_DH/Glyco_Ohase_4_C"/>
</dbReference>
<comment type="similarity">
    <text evidence="7">Belongs to the LDH/MDH superfamily.</text>
</comment>
<sequence>MAPALVQRRKKVAMIGSGMIGGTMGYLCALRELADVVLYDVVKGMPEGKALDLSHVTSVVDTNVSVRAEYSYEAALTGADCVIVTAGLTKVPGKPDSEWSRNDLLPFNSKIIREIGQNIKKYCPKTFIIVVTNPLDCMVKVMCEASGVPTNMICGMACMLDSGRFRRYVADALSVSPRDVQATVIGTHGDCMVPLVRYITVNGYPIQKFIKDGVVTEKQLEEIAEHTKVSGGEIVRFLGQGSAYYAPAASAVAMATSFLNDEKRVIPCSVYCNGEYGLKDMFIGLPAVIGGAGIERVIELELNEEEKKQFQKSVDDVMALNKAVAALQA</sequence>
<feature type="binding site" evidence="6">
    <location>
        <begin position="16"/>
        <end position="21"/>
    </location>
    <ligand>
        <name>NAD(+)</name>
        <dbReference type="ChEBI" id="CHEBI:57540"/>
    </ligand>
</feature>
<dbReference type="PRINTS" id="PR00086">
    <property type="entry name" value="LLDHDRGNASE"/>
</dbReference>
<dbReference type="VEuPathDB" id="ToxoDB:TGDOM2_232350"/>